<evidence type="ECO:0000256" key="2">
    <source>
        <dbReference type="ARBA" id="ARBA00023125"/>
    </source>
</evidence>
<dbReference type="Gene3D" id="1.10.10.60">
    <property type="entry name" value="Homeodomain-like"/>
    <property type="match status" value="1"/>
</dbReference>
<dbReference type="Pfam" id="PF14525">
    <property type="entry name" value="AraC_binding_2"/>
    <property type="match status" value="1"/>
</dbReference>
<dbReference type="PROSITE" id="PS00041">
    <property type="entry name" value="HTH_ARAC_FAMILY_1"/>
    <property type="match status" value="1"/>
</dbReference>
<dbReference type="InterPro" id="IPR035418">
    <property type="entry name" value="AraC-bd_2"/>
</dbReference>
<dbReference type="InterPro" id="IPR018062">
    <property type="entry name" value="HTH_AraC-typ_CS"/>
</dbReference>
<keyword evidence="6" id="KW-1185">Reference proteome</keyword>
<dbReference type="InterPro" id="IPR009057">
    <property type="entry name" value="Homeodomain-like_sf"/>
</dbReference>
<dbReference type="SMART" id="SM00342">
    <property type="entry name" value="HTH_ARAC"/>
    <property type="match status" value="1"/>
</dbReference>
<dbReference type="PROSITE" id="PS01124">
    <property type="entry name" value="HTH_ARAC_FAMILY_2"/>
    <property type="match status" value="1"/>
</dbReference>
<dbReference type="GO" id="GO:0043565">
    <property type="term" value="F:sequence-specific DNA binding"/>
    <property type="evidence" value="ECO:0007669"/>
    <property type="project" value="InterPro"/>
</dbReference>
<protein>
    <submittedName>
        <fullName evidence="5">AraC-like DNA-binding protein</fullName>
    </submittedName>
</protein>
<gene>
    <name evidence="5" type="ORF">FHX42_003779</name>
</gene>
<keyword evidence="1" id="KW-0805">Transcription regulation</keyword>
<evidence type="ECO:0000256" key="3">
    <source>
        <dbReference type="ARBA" id="ARBA00023163"/>
    </source>
</evidence>
<evidence type="ECO:0000313" key="6">
    <source>
        <dbReference type="Proteomes" id="UP000569329"/>
    </source>
</evidence>
<name>A0A839DZG6_9PSEU</name>
<accession>A0A839DZG6</accession>
<proteinExistence type="predicted"/>
<comment type="caution">
    <text evidence="5">The sequence shown here is derived from an EMBL/GenBank/DDBJ whole genome shotgun (WGS) entry which is preliminary data.</text>
</comment>
<dbReference type="Pfam" id="PF12833">
    <property type="entry name" value="HTH_18"/>
    <property type="match status" value="1"/>
</dbReference>
<evidence type="ECO:0000259" key="4">
    <source>
        <dbReference type="PROSITE" id="PS01124"/>
    </source>
</evidence>
<dbReference type="GO" id="GO:0003700">
    <property type="term" value="F:DNA-binding transcription factor activity"/>
    <property type="evidence" value="ECO:0007669"/>
    <property type="project" value="InterPro"/>
</dbReference>
<dbReference type="InterPro" id="IPR020449">
    <property type="entry name" value="Tscrpt_reg_AraC-type_HTH"/>
</dbReference>
<evidence type="ECO:0000313" key="5">
    <source>
        <dbReference type="EMBL" id="MBA8826403.1"/>
    </source>
</evidence>
<evidence type="ECO:0000256" key="1">
    <source>
        <dbReference type="ARBA" id="ARBA00023015"/>
    </source>
</evidence>
<dbReference type="SUPFAM" id="SSF46689">
    <property type="entry name" value="Homeodomain-like"/>
    <property type="match status" value="2"/>
</dbReference>
<dbReference type="RefSeq" id="WP_328796384.1">
    <property type="nucleotide sequence ID" value="NZ_JACGWZ010000005.1"/>
</dbReference>
<dbReference type="PRINTS" id="PR00032">
    <property type="entry name" value="HTHARAC"/>
</dbReference>
<dbReference type="Proteomes" id="UP000569329">
    <property type="component" value="Unassembled WGS sequence"/>
</dbReference>
<sequence>MRTSSEGISTMDTRDWNEAARAVSGAYFPHELTSLSSDGRLDLSMRTVDLGPVTVGRLGWGADVAIECDYPNAYEVNMPLSGRLESVHGSREVVSGAGQGTIFPPNTATPITRWSRDCAVVGVKFDQGCLERERERVLASRGPGTSSLPDRLEGRTAETRSWLHFVRMLSADLVHMSELLNSDLIRGQISGAITTGFLLAVSPDCETAPVARPRIVNRVLDQLHDDPARAWTVADMATVAGVSVRRLQEGFREYVGKTPLSCLRDIRLARAHDELELADDSVTVTEVATRWGFTHTGRFAAAYRRNYGVSPSESLRS</sequence>
<keyword evidence="2 5" id="KW-0238">DNA-binding</keyword>
<organism evidence="5 6">
    <name type="scientific">Halosaccharopolyspora lacisalsi</name>
    <dbReference type="NCBI Taxonomy" id="1000566"/>
    <lineage>
        <taxon>Bacteria</taxon>
        <taxon>Bacillati</taxon>
        <taxon>Actinomycetota</taxon>
        <taxon>Actinomycetes</taxon>
        <taxon>Pseudonocardiales</taxon>
        <taxon>Pseudonocardiaceae</taxon>
        <taxon>Halosaccharopolyspora</taxon>
    </lineage>
</organism>
<dbReference type="PANTHER" id="PTHR46796:SF12">
    <property type="entry name" value="HTH-TYPE DNA-BINDING TRANSCRIPTIONAL ACTIVATOR EUTR"/>
    <property type="match status" value="1"/>
</dbReference>
<dbReference type="PANTHER" id="PTHR46796">
    <property type="entry name" value="HTH-TYPE TRANSCRIPTIONAL ACTIVATOR RHAS-RELATED"/>
    <property type="match status" value="1"/>
</dbReference>
<dbReference type="InterPro" id="IPR050204">
    <property type="entry name" value="AraC_XylS_family_regulators"/>
</dbReference>
<feature type="domain" description="HTH araC/xylS-type" evidence="4">
    <location>
        <begin position="217"/>
        <end position="317"/>
    </location>
</feature>
<dbReference type="AlphaFoldDB" id="A0A839DZG6"/>
<reference evidence="5 6" key="1">
    <citation type="submission" date="2020-07" db="EMBL/GenBank/DDBJ databases">
        <title>Sequencing the genomes of 1000 actinobacteria strains.</title>
        <authorList>
            <person name="Klenk H.-P."/>
        </authorList>
    </citation>
    <scope>NUCLEOTIDE SEQUENCE [LARGE SCALE GENOMIC DNA]</scope>
    <source>
        <strain evidence="5 6">DSM 45975</strain>
    </source>
</reference>
<dbReference type="EMBL" id="JACGWZ010000005">
    <property type="protein sequence ID" value="MBA8826403.1"/>
    <property type="molecule type" value="Genomic_DNA"/>
</dbReference>
<keyword evidence="3" id="KW-0804">Transcription</keyword>
<dbReference type="InterPro" id="IPR018060">
    <property type="entry name" value="HTH_AraC"/>
</dbReference>